<feature type="region of interest" description="Disordered" evidence="1">
    <location>
        <begin position="1"/>
        <end position="38"/>
    </location>
</feature>
<feature type="non-terminal residue" evidence="2">
    <location>
        <position position="1"/>
    </location>
</feature>
<dbReference type="AlphaFoldDB" id="A0A3E2HME6"/>
<feature type="compositionally biased region" description="Polar residues" evidence="1">
    <location>
        <begin position="21"/>
        <end position="38"/>
    </location>
</feature>
<keyword evidence="3" id="KW-1185">Reference proteome</keyword>
<dbReference type="OrthoDB" id="3526284at2759"/>
<dbReference type="OMA" id="EPRDKVH"/>
<protein>
    <submittedName>
        <fullName evidence="2">Uncharacterized protein</fullName>
    </submittedName>
</protein>
<evidence type="ECO:0000256" key="1">
    <source>
        <dbReference type="SAM" id="MobiDB-lite"/>
    </source>
</evidence>
<reference evidence="2 3" key="1">
    <citation type="submission" date="2018-05" db="EMBL/GenBank/DDBJ databases">
        <title>Draft genome sequence of Scytalidium lignicola DSM 105466, a ubiquitous saprotrophic fungus.</title>
        <authorList>
            <person name="Buettner E."/>
            <person name="Gebauer A.M."/>
            <person name="Hofrichter M."/>
            <person name="Liers C."/>
            <person name="Kellner H."/>
        </authorList>
    </citation>
    <scope>NUCLEOTIDE SEQUENCE [LARGE SCALE GENOMIC DNA]</scope>
    <source>
        <strain evidence="2 3">DSM 105466</strain>
    </source>
</reference>
<evidence type="ECO:0000313" key="2">
    <source>
        <dbReference type="EMBL" id="RFU34574.1"/>
    </source>
</evidence>
<dbReference type="EMBL" id="NCSJ02000019">
    <property type="protein sequence ID" value="RFU34574.1"/>
    <property type="molecule type" value="Genomic_DNA"/>
</dbReference>
<accession>A0A3E2HME6</accession>
<sequence>MTTKNPSSIDTGDESLPPPSYTETISNLPQSSPSGPYSTQITSLLLHLTNQVASAQTQRNLLNTARDSKVLSALTSAIQSYLSSFAESSLQKGTLILIPASALRDQNAVPCEHDFANPAEYDRVVRVSIGEKGDLSDNLWFWKDEDMARRLAGYIAQPKLAALPPRQPEQQVSPMGNKSSGKSFWRKKSNSKSVERSMPEQVQDKRETRSDVDKASLASVGQAAWQYEVEMDVKAEEVVFRTENELGLYETERGWSILLKLNIFLSK</sequence>
<dbReference type="Proteomes" id="UP000258309">
    <property type="component" value="Unassembled WGS sequence"/>
</dbReference>
<feature type="compositionally biased region" description="Polar residues" evidence="1">
    <location>
        <begin position="1"/>
        <end position="10"/>
    </location>
</feature>
<feature type="compositionally biased region" description="Basic and acidic residues" evidence="1">
    <location>
        <begin position="193"/>
        <end position="213"/>
    </location>
</feature>
<organism evidence="2 3">
    <name type="scientific">Scytalidium lignicola</name>
    <name type="common">Hyphomycete</name>
    <dbReference type="NCBI Taxonomy" id="5539"/>
    <lineage>
        <taxon>Eukaryota</taxon>
        <taxon>Fungi</taxon>
        <taxon>Dikarya</taxon>
        <taxon>Ascomycota</taxon>
        <taxon>Pezizomycotina</taxon>
        <taxon>Leotiomycetes</taxon>
        <taxon>Leotiomycetes incertae sedis</taxon>
        <taxon>Scytalidium</taxon>
    </lineage>
</organism>
<evidence type="ECO:0000313" key="3">
    <source>
        <dbReference type="Proteomes" id="UP000258309"/>
    </source>
</evidence>
<gene>
    <name evidence="2" type="ORF">B7463_g1788</name>
</gene>
<feature type="region of interest" description="Disordered" evidence="1">
    <location>
        <begin position="162"/>
        <end position="213"/>
    </location>
</feature>
<name>A0A3E2HME6_SCYLI</name>
<comment type="caution">
    <text evidence="2">The sequence shown here is derived from an EMBL/GenBank/DDBJ whole genome shotgun (WGS) entry which is preliminary data.</text>
</comment>
<dbReference type="STRING" id="5539.A0A3E2HME6"/>
<feature type="compositionally biased region" description="Polar residues" evidence="1">
    <location>
        <begin position="168"/>
        <end position="182"/>
    </location>
</feature>
<proteinExistence type="predicted"/>
<feature type="non-terminal residue" evidence="2">
    <location>
        <position position="267"/>
    </location>
</feature>